<dbReference type="Proteomes" id="UP001283361">
    <property type="component" value="Unassembled WGS sequence"/>
</dbReference>
<comment type="caution">
    <text evidence="2">The sequence shown here is derived from an EMBL/GenBank/DDBJ whole genome shotgun (WGS) entry which is preliminary data.</text>
</comment>
<name>A0AAE1D6Z1_9GAST</name>
<evidence type="ECO:0000313" key="2">
    <source>
        <dbReference type="EMBL" id="KAK3759719.1"/>
    </source>
</evidence>
<evidence type="ECO:0000313" key="3">
    <source>
        <dbReference type="Proteomes" id="UP001283361"/>
    </source>
</evidence>
<feature type="region of interest" description="Disordered" evidence="1">
    <location>
        <begin position="1"/>
        <end position="22"/>
    </location>
</feature>
<protein>
    <submittedName>
        <fullName evidence="2">Uncharacterized protein</fullName>
    </submittedName>
</protein>
<feature type="compositionally biased region" description="Basic and acidic residues" evidence="1">
    <location>
        <begin position="12"/>
        <end position="22"/>
    </location>
</feature>
<dbReference type="AlphaFoldDB" id="A0AAE1D6Z1"/>
<dbReference type="EMBL" id="JAWDGP010005078">
    <property type="protein sequence ID" value="KAK3759719.1"/>
    <property type="molecule type" value="Genomic_DNA"/>
</dbReference>
<gene>
    <name evidence="2" type="ORF">RRG08_064440</name>
</gene>
<evidence type="ECO:0000256" key="1">
    <source>
        <dbReference type="SAM" id="MobiDB-lite"/>
    </source>
</evidence>
<proteinExistence type="predicted"/>
<sequence length="121" mass="13138">MHGPELNLKPQEAAKVEKDVSERTEVRDCMTASFAQTEIKKNPNQPGERAIGGSLVSSYLGGVFCSSDVMDLFNISICPAIATGKIPTQETQVATKLGSLSGRQAFSEETQSLHTMRFVNF</sequence>
<accession>A0AAE1D6Z1</accession>
<reference evidence="2" key="1">
    <citation type="journal article" date="2023" name="G3 (Bethesda)">
        <title>A reference genome for the long-term kleptoplast-retaining sea slug Elysia crispata morphotype clarki.</title>
        <authorList>
            <person name="Eastman K.E."/>
            <person name="Pendleton A.L."/>
            <person name="Shaikh M.A."/>
            <person name="Suttiyut T."/>
            <person name="Ogas R."/>
            <person name="Tomko P."/>
            <person name="Gavelis G."/>
            <person name="Widhalm J.R."/>
            <person name="Wisecaver J.H."/>
        </authorList>
    </citation>
    <scope>NUCLEOTIDE SEQUENCE</scope>
    <source>
        <strain evidence="2">ECLA1</strain>
    </source>
</reference>
<organism evidence="2 3">
    <name type="scientific">Elysia crispata</name>
    <name type="common">lettuce slug</name>
    <dbReference type="NCBI Taxonomy" id="231223"/>
    <lineage>
        <taxon>Eukaryota</taxon>
        <taxon>Metazoa</taxon>
        <taxon>Spiralia</taxon>
        <taxon>Lophotrochozoa</taxon>
        <taxon>Mollusca</taxon>
        <taxon>Gastropoda</taxon>
        <taxon>Heterobranchia</taxon>
        <taxon>Euthyneura</taxon>
        <taxon>Panpulmonata</taxon>
        <taxon>Sacoglossa</taxon>
        <taxon>Placobranchoidea</taxon>
        <taxon>Plakobranchidae</taxon>
        <taxon>Elysia</taxon>
    </lineage>
</organism>
<keyword evidence="3" id="KW-1185">Reference proteome</keyword>